<organism evidence="2 3">
    <name type="scientific">Xylona heveae (strain CBS 132557 / TC161)</name>
    <dbReference type="NCBI Taxonomy" id="1328760"/>
    <lineage>
        <taxon>Eukaryota</taxon>
        <taxon>Fungi</taxon>
        <taxon>Dikarya</taxon>
        <taxon>Ascomycota</taxon>
        <taxon>Pezizomycotina</taxon>
        <taxon>Xylonomycetes</taxon>
        <taxon>Xylonales</taxon>
        <taxon>Xylonaceae</taxon>
        <taxon>Xylona</taxon>
    </lineage>
</organism>
<dbReference type="AlphaFoldDB" id="A0A165AK62"/>
<dbReference type="OMA" id="WEYTMTW"/>
<accession>A0A165AK62</accession>
<protein>
    <submittedName>
        <fullName evidence="2">Kinase-like protein</fullName>
    </submittedName>
</protein>
<dbReference type="SUPFAM" id="SSF56112">
    <property type="entry name" value="Protein kinase-like (PK-like)"/>
    <property type="match status" value="1"/>
</dbReference>
<dbReference type="GeneID" id="28895727"/>
<evidence type="ECO:0000313" key="3">
    <source>
        <dbReference type="Proteomes" id="UP000076632"/>
    </source>
</evidence>
<name>A0A165AK62_XYLHT</name>
<dbReference type="Pfam" id="PF01636">
    <property type="entry name" value="APH"/>
    <property type="match status" value="1"/>
</dbReference>
<dbReference type="RefSeq" id="XP_018186172.1">
    <property type="nucleotide sequence ID" value="XM_018330590.1"/>
</dbReference>
<dbReference type="EMBL" id="KV407462">
    <property type="protein sequence ID" value="KZF20617.1"/>
    <property type="molecule type" value="Genomic_DNA"/>
</dbReference>
<dbReference type="OrthoDB" id="2906425at2759"/>
<evidence type="ECO:0000259" key="1">
    <source>
        <dbReference type="Pfam" id="PF01636"/>
    </source>
</evidence>
<keyword evidence="2" id="KW-0418">Kinase</keyword>
<dbReference type="GO" id="GO:0016301">
    <property type="term" value="F:kinase activity"/>
    <property type="evidence" value="ECO:0007669"/>
    <property type="project" value="UniProtKB-KW"/>
</dbReference>
<dbReference type="InterPro" id="IPR011009">
    <property type="entry name" value="Kinase-like_dom_sf"/>
</dbReference>
<dbReference type="InterPro" id="IPR051678">
    <property type="entry name" value="AGP_Transferase"/>
</dbReference>
<keyword evidence="2" id="KW-0808">Transferase</keyword>
<dbReference type="Proteomes" id="UP000076632">
    <property type="component" value="Unassembled WGS sequence"/>
</dbReference>
<reference evidence="2 3" key="1">
    <citation type="journal article" date="2016" name="Fungal Biol.">
        <title>The genome of Xylona heveae provides a window into fungal endophytism.</title>
        <authorList>
            <person name="Gazis R."/>
            <person name="Kuo A."/>
            <person name="Riley R."/>
            <person name="LaButti K."/>
            <person name="Lipzen A."/>
            <person name="Lin J."/>
            <person name="Amirebrahimi M."/>
            <person name="Hesse C.N."/>
            <person name="Spatafora J.W."/>
            <person name="Henrissat B."/>
            <person name="Hainaut M."/>
            <person name="Grigoriev I.V."/>
            <person name="Hibbett D.S."/>
        </authorList>
    </citation>
    <scope>NUCLEOTIDE SEQUENCE [LARGE SCALE GENOMIC DNA]</scope>
    <source>
        <strain evidence="2 3">TC161</strain>
    </source>
</reference>
<gene>
    <name evidence="2" type="ORF">L228DRAFT_232243</name>
</gene>
<dbReference type="PANTHER" id="PTHR21310:SF15">
    <property type="entry name" value="AMINOGLYCOSIDE PHOSPHOTRANSFERASE DOMAIN-CONTAINING PROTEIN"/>
    <property type="match status" value="1"/>
</dbReference>
<evidence type="ECO:0000313" key="2">
    <source>
        <dbReference type="EMBL" id="KZF20617.1"/>
    </source>
</evidence>
<sequence>MLKHDETSCSDNSGRLGRRGKRAAIYRIILPQIVKLIRRRQGYHLAPRVLRLGRGRIIKYGSAAILAEAQALDYVSRNTSIPVPETITAFQSQEGITYILMKRCPGIPLCNAFSKLSVVEKQNILQQLRGYMNELRALKPPKPGQVGSACYGLLEDERIQTSPCGPFDSVADFHRALRGGITGPIGHEECDHMIAAQDRRDYEIKFTHGDLSFRNIIYNDGKITGIVDWESAGWFPDYWEYTMTWDSFWDNRELRDEIPAFLDPFPAELEMERTRWRLFVGW</sequence>
<keyword evidence="3" id="KW-1185">Reference proteome</keyword>
<dbReference type="Gene3D" id="3.90.1200.10">
    <property type="match status" value="1"/>
</dbReference>
<dbReference type="PANTHER" id="PTHR21310">
    <property type="entry name" value="AMINOGLYCOSIDE PHOSPHOTRANSFERASE-RELATED-RELATED"/>
    <property type="match status" value="1"/>
</dbReference>
<proteinExistence type="predicted"/>
<dbReference type="CDD" id="cd05120">
    <property type="entry name" value="APH_ChoK_like"/>
    <property type="match status" value="1"/>
</dbReference>
<dbReference type="InParanoid" id="A0A165AK62"/>
<feature type="domain" description="Aminoglycoside phosphotransferase" evidence="1">
    <location>
        <begin position="46"/>
        <end position="261"/>
    </location>
</feature>
<dbReference type="InterPro" id="IPR002575">
    <property type="entry name" value="Aminoglycoside_PTrfase"/>
</dbReference>